<keyword evidence="10" id="KW-0479">Metal-binding</keyword>
<evidence type="ECO:0000313" key="21">
    <source>
        <dbReference type="EMBL" id="CAE8682307.1"/>
    </source>
</evidence>
<dbReference type="NCBIfam" id="TIGR00756">
    <property type="entry name" value="PPR"/>
    <property type="match status" value="4"/>
</dbReference>
<feature type="compositionally biased region" description="Basic and acidic residues" evidence="17">
    <location>
        <begin position="1767"/>
        <end position="1778"/>
    </location>
</feature>
<dbReference type="InterPro" id="IPR003674">
    <property type="entry name" value="Oligo_trans_STT3"/>
</dbReference>
<evidence type="ECO:0000256" key="15">
    <source>
        <dbReference type="ARBA" id="ARBA00048829"/>
    </source>
</evidence>
<evidence type="ECO:0000313" key="22">
    <source>
        <dbReference type="Proteomes" id="UP000626109"/>
    </source>
</evidence>
<keyword evidence="11" id="KW-0460">Magnesium</keyword>
<reference evidence="21" key="1">
    <citation type="submission" date="2021-02" db="EMBL/GenBank/DDBJ databases">
        <authorList>
            <person name="Dougan E. K."/>
            <person name="Rhodes N."/>
            <person name="Thang M."/>
            <person name="Chan C."/>
        </authorList>
    </citation>
    <scope>NUCLEOTIDE SEQUENCE</scope>
</reference>
<evidence type="ECO:0000256" key="3">
    <source>
        <dbReference type="ARBA" id="ARBA00004127"/>
    </source>
</evidence>
<feature type="repeat" description="PPR" evidence="16">
    <location>
        <begin position="261"/>
        <end position="295"/>
    </location>
</feature>
<feature type="compositionally biased region" description="Low complexity" evidence="17">
    <location>
        <begin position="1747"/>
        <end position="1766"/>
    </location>
</feature>
<evidence type="ECO:0000256" key="4">
    <source>
        <dbReference type="ARBA" id="ARBA00004922"/>
    </source>
</evidence>
<comment type="subcellular location">
    <subcellularLocation>
        <location evidence="3">Endomembrane system</location>
        <topology evidence="3">Multi-pass membrane protein</topology>
    </subcellularLocation>
</comment>
<evidence type="ECO:0000256" key="8">
    <source>
        <dbReference type="ARBA" id="ARBA00022679"/>
    </source>
</evidence>
<keyword evidence="13 18" id="KW-0472">Membrane</keyword>
<feature type="repeat" description="PPR" evidence="16">
    <location>
        <begin position="611"/>
        <end position="645"/>
    </location>
</feature>
<evidence type="ECO:0000256" key="14">
    <source>
        <dbReference type="ARBA" id="ARBA00023211"/>
    </source>
</evidence>
<evidence type="ECO:0000256" key="18">
    <source>
        <dbReference type="SAM" id="Phobius"/>
    </source>
</evidence>
<evidence type="ECO:0000256" key="9">
    <source>
        <dbReference type="ARBA" id="ARBA00022692"/>
    </source>
</evidence>
<feature type="repeat" description="PPR" evidence="16">
    <location>
        <begin position="1260"/>
        <end position="1294"/>
    </location>
</feature>
<feature type="repeat" description="PPR" evidence="16">
    <location>
        <begin position="541"/>
        <end position="575"/>
    </location>
</feature>
<dbReference type="PANTHER" id="PTHR13872:SF1">
    <property type="entry name" value="DOLICHYL-DIPHOSPHOOLIGOSACCHARIDE--PROTEIN GLYCOSYLTRANSFERASE SUBUNIT STT3B"/>
    <property type="match status" value="1"/>
</dbReference>
<dbReference type="InterPro" id="IPR002885">
    <property type="entry name" value="PPR_rpt"/>
</dbReference>
<feature type="repeat" description="PPR" evidence="16">
    <location>
        <begin position="506"/>
        <end position="540"/>
    </location>
</feature>
<feature type="repeat" description="PPR" evidence="16">
    <location>
        <begin position="436"/>
        <end position="470"/>
    </location>
</feature>
<comment type="catalytic activity">
    <reaction evidence="15">
        <text>a di-trans,poly-cis-dolichyl diphosphooligosaccharide + L-asparaginyl-[protein] = N(4)-(oligosaccharide-(1-&gt;4)-N-acetyl-beta-D-glucosaminyl-(1-&gt;4)-N-acetyl-beta-D-glucosaminyl)-L-asparaginyl-[protein] + a di-trans,poly-cis-dolichyl diphosphate + H(+)</text>
        <dbReference type="Rhea" id="RHEA:22980"/>
        <dbReference type="Rhea" id="RHEA-COMP:12804"/>
        <dbReference type="Rhea" id="RHEA-COMP:12805"/>
        <dbReference type="Rhea" id="RHEA-COMP:19506"/>
        <dbReference type="Rhea" id="RHEA-COMP:19509"/>
        <dbReference type="ChEBI" id="CHEBI:15378"/>
        <dbReference type="ChEBI" id="CHEBI:50347"/>
        <dbReference type="ChEBI" id="CHEBI:57497"/>
        <dbReference type="ChEBI" id="CHEBI:57570"/>
        <dbReference type="ChEBI" id="CHEBI:132529"/>
        <dbReference type="EC" id="2.4.99.18"/>
    </reaction>
</comment>
<dbReference type="InterPro" id="IPR048307">
    <property type="entry name" value="STT3_N"/>
</dbReference>
<comment type="pathway">
    <text evidence="4">Protein modification; protein glycosylation.</text>
</comment>
<keyword evidence="12 18" id="KW-1133">Transmembrane helix</keyword>
<feature type="repeat" description="PPR" evidence="16">
    <location>
        <begin position="121"/>
        <end position="155"/>
    </location>
</feature>
<keyword evidence="14" id="KW-0464">Manganese</keyword>
<comment type="caution">
    <text evidence="21">The sequence shown here is derived from an EMBL/GenBank/DDBJ whole genome shotgun (WGS) entry which is preliminary data.</text>
</comment>
<comment type="similarity">
    <text evidence="5">Belongs to the STT3 family.</text>
</comment>
<protein>
    <recommendedName>
        <fullName evidence="6">dolichyl-diphosphooligosaccharide--protein glycotransferase</fullName>
        <ecNumber evidence="6">2.4.99.18</ecNumber>
    </recommendedName>
</protein>
<evidence type="ECO:0000256" key="5">
    <source>
        <dbReference type="ARBA" id="ARBA00010810"/>
    </source>
</evidence>
<feature type="transmembrane region" description="Helical" evidence="18">
    <location>
        <begin position="1566"/>
        <end position="1584"/>
    </location>
</feature>
<feature type="repeat" description="PPR" evidence="16">
    <location>
        <begin position="1032"/>
        <end position="1066"/>
    </location>
</feature>
<dbReference type="PROSITE" id="PS51375">
    <property type="entry name" value="PPR"/>
    <property type="match status" value="14"/>
</dbReference>
<evidence type="ECO:0000256" key="11">
    <source>
        <dbReference type="ARBA" id="ARBA00022842"/>
    </source>
</evidence>
<dbReference type="Gene3D" id="1.25.40.10">
    <property type="entry name" value="Tetratricopeptide repeat domain"/>
    <property type="match status" value="8"/>
</dbReference>
<dbReference type="EC" id="2.4.99.18" evidence="6"/>
<evidence type="ECO:0000256" key="16">
    <source>
        <dbReference type="PROSITE-ProRule" id="PRU00708"/>
    </source>
</evidence>
<feature type="transmembrane region" description="Helical" evidence="18">
    <location>
        <begin position="1497"/>
        <end position="1526"/>
    </location>
</feature>
<dbReference type="EMBL" id="CAJNNW010026061">
    <property type="protein sequence ID" value="CAE8682307.1"/>
    <property type="molecule type" value="Genomic_DNA"/>
</dbReference>
<accession>A0A813JN65</accession>
<dbReference type="Pfam" id="PF13812">
    <property type="entry name" value="PPR_3"/>
    <property type="match status" value="3"/>
</dbReference>
<sequence>MACLVYALPDSHGSATQTLSGRLASNRRSCTTFALKAENANRNGHDKHQQKGTSRLLEQLLDLGSTPSQDEVLEIIRVELQNWRGNPRCATVVLSSLAKHRRPFIARQVLTLILSSRMEANVFHYSAVISACEKGGQWQLALSLLSSMPDMRILPDVINWNSAISACEKTGRWQLAVSLLGTMPDLRILPNTISFNAAISACEKGNCWQMALSLLSSMPAIRLIPDMISYSSAMSACEKGIQWQMAISLLSGMPVMRILPDIISYNAAISACAKGVQWQLALRLLSSMPELRLIPNTRSYNAAIAACELEGLWQLALSLLSSMPERRVVPDQFNCNSAIGACEKRGRWDVALILLNSMASIRTTPDVISYNAAIRSCEKEGRWQVALSLLSSMPAVRVAPNTISCHSAIGACANGNQWQLALSLLSTMPGMLLTPSTISYLAALCACEKGGQWQMAIRLLSSMPAKRFTPDVISYSSVISACEKGVQWQLALGLLSVMPAKEVMPDVVTYNAATSACEKGGQWQLALSLLRNMPAVQVTPNTISFNAAISACEKGGHWQMALSLLSAIPDERLMPNTISFNAAISACAKVGQWQMALSLLTSMPDIRVMRDVISYDAAISACEKGGQWQLALSFLNKMPDMGVVPNKMTYGAAIAAAEKGGQWQLALSLFSCLPELRLLPEVFCFNGAMLACANESRWSRMFRILDDMLHLDAEPDVLSSMALLTECEQRGLLGSEESLRERLGDALGIPSSGCPPQPKAQLSATRGLFLAKNAQKRRPGVREISSSASAEAAACGRIVEKRGADNNNNNKSKNNNNKRCADGRGLRPRGEDLVPQLLDLGATPGQDEVFEVIRVELESWRASPKLATLVLSSLARHRRPHVAKQVLGVMLARRIEANLFHYNAAVSACQKQGQWELALSFLSSMPDMRKGGQWQLALSLLSSMPRKGSGSQRCLRIARDEISYSYNAAISACEKAEQWQVALILLNQMSDTRVFPNEISYNAAISACEKGGQWQLALSLLSSMPDMRVIPNRISYSAATSACEKGGQWQLALTLLSSMSEMGASPNKICYSAAISACSKAAQWKLALCLLSGMSDMRIAQVACNRWPDTLAPAFPRAGDRRGLLSTEHDLALRSLARHEDVGSCLLTEESALPPKTYFGSDPPRVPLTDPEKLHTLQTDQCRSSAARELFRMRLALGAQTSSEEEVLEIIRVALDNWRENPRFSITMRPSVRVRKEGSGSWHCDAKCSKLQFRNQLLPSEISYGALICACDKGGQWQPALGLLSAMTDLRVIPDVMSYSAAIGACERGYIARPPSCLLIAALWWAYAIRLYAVNEFGMVIHEFDPWFNYRAAEYLAANGSDQFFKWFDHTAWYPLGRPVGTTIYPGMQFAAVWIWQGLELVGQPMSLNDVCVMIPAWFGVVATVFLGLLTYEGSGSVDAGIWASVIMAIIPAHIMRSVAGGFDNECVAISCLCATFYFWCRSLRDENSWPWAVCTGIAYFCMMASWGGYVFVVNLIGVHAALLVLCGRFSSKLHRAYSLFFVIGTSLGVRIPVVGWTPLRSLEQMGPLGVFFLLQVMQLLCLCKRQFKMSDNQFAVCRLKVFAIAGAIGVVVAAWLFQIGYFGPISARVRGLFVRHTRTGNPLVDSVAEHRATSPRAYWQFLNHMCYMAPLGFTISVFTMTEQKSFMLLYALVAYHFSAKMNRLVLLLGPIAASLGGVAVANVLEWSVGQLATFWEIFDDDYEESSGQPAAKGKPPGSKAKQAASSKEERHRENANNEQHFLRTLRDPLIKFYNESPINRKIAAGFFVVIIALCGFDFMGYCWHMAEAMSSPSIILKTRVPSTGKEILIDDYREAYWWLRDTTPEDSRVLAWWDYGYQINGVANRTTLADGNTWNHEHIATLGRCLTGSEKKSHNVIRHLADYVLTWAGKGGDDLAKSTHMARIANSVYSDVCPQGPTCEEFRVDAFGIPTEMMNQSVIWRLHGHNAKPGVQADPTLWEEAYTSKHGLVRIFKVLDVSQESKTWAQDPANRKCDAPESWYCTGQYPPVLDRLLEKKKAFKQLEDFNSGLDKDAVAYQRAYMEKLARR</sequence>
<evidence type="ECO:0000256" key="2">
    <source>
        <dbReference type="ARBA" id="ARBA00001946"/>
    </source>
</evidence>
<dbReference type="Pfam" id="PF02516">
    <property type="entry name" value="STT3"/>
    <property type="match status" value="1"/>
</dbReference>
<dbReference type="UniPathway" id="UPA00378"/>
<feature type="transmembrane region" description="Helical" evidence="18">
    <location>
        <begin position="1596"/>
        <end position="1618"/>
    </location>
</feature>
<dbReference type="InterPro" id="IPR048999">
    <property type="entry name" value="STT3-PglB_core"/>
</dbReference>
<feature type="domain" description="STT3/PglB/AglB core" evidence="20">
    <location>
        <begin position="1867"/>
        <end position="1926"/>
    </location>
</feature>
<evidence type="ECO:0000256" key="6">
    <source>
        <dbReference type="ARBA" id="ARBA00012605"/>
    </source>
</evidence>
<dbReference type="GO" id="GO:0004579">
    <property type="term" value="F:dolichyl-diphosphooligosaccharide-protein glycotransferase activity"/>
    <property type="evidence" value="ECO:0007669"/>
    <property type="project" value="UniProtKB-EC"/>
</dbReference>
<evidence type="ECO:0000259" key="19">
    <source>
        <dbReference type="Pfam" id="PF02516"/>
    </source>
</evidence>
<dbReference type="FunFam" id="3.40.50.12610:FF:000003">
    <property type="entry name" value="Oligosaccharyl transferase-like protein"/>
    <property type="match status" value="1"/>
</dbReference>
<dbReference type="GO" id="GO:0046872">
    <property type="term" value="F:metal ion binding"/>
    <property type="evidence" value="ECO:0007669"/>
    <property type="project" value="UniProtKB-KW"/>
</dbReference>
<dbReference type="PANTHER" id="PTHR13872">
    <property type="entry name" value="DOLICHYL-DIPHOSPHOOLIGOSACCHARIDE--PROTEIN GLYCOSYLTRANSFERASE SUBUNIT"/>
    <property type="match status" value="1"/>
</dbReference>
<feature type="transmembrane region" description="Helical" evidence="18">
    <location>
        <begin position="1705"/>
        <end position="1725"/>
    </location>
</feature>
<dbReference type="Pfam" id="PF01535">
    <property type="entry name" value="PPR"/>
    <property type="match status" value="6"/>
</dbReference>
<feature type="domain" description="Oligosaccharyl transferase STT3 N-terminal" evidence="19">
    <location>
        <begin position="1326"/>
        <end position="1709"/>
    </location>
</feature>
<organism evidence="21 22">
    <name type="scientific">Polarella glacialis</name>
    <name type="common">Dinoflagellate</name>
    <dbReference type="NCBI Taxonomy" id="89957"/>
    <lineage>
        <taxon>Eukaryota</taxon>
        <taxon>Sar</taxon>
        <taxon>Alveolata</taxon>
        <taxon>Dinophyceae</taxon>
        <taxon>Suessiales</taxon>
        <taxon>Suessiaceae</taxon>
        <taxon>Polarella</taxon>
    </lineage>
</organism>
<evidence type="ECO:0000256" key="13">
    <source>
        <dbReference type="ARBA" id="ARBA00023136"/>
    </source>
</evidence>
<dbReference type="Pfam" id="PF21436">
    <property type="entry name" value="STT3-PglB_core"/>
    <property type="match status" value="1"/>
</dbReference>
<proteinExistence type="inferred from homology"/>
<keyword evidence="8" id="KW-0808">Transferase</keyword>
<dbReference type="InterPro" id="IPR011990">
    <property type="entry name" value="TPR-like_helical_dom_sf"/>
</dbReference>
<feature type="compositionally biased region" description="Low complexity" evidence="17">
    <location>
        <begin position="806"/>
        <end position="818"/>
    </location>
</feature>
<dbReference type="GO" id="GO:0016020">
    <property type="term" value="C:membrane"/>
    <property type="evidence" value="ECO:0007669"/>
    <property type="project" value="InterPro"/>
</dbReference>
<dbReference type="Gene3D" id="3.40.50.12610">
    <property type="match status" value="1"/>
</dbReference>
<comment type="cofactor">
    <cofactor evidence="1">
        <name>Mn(2+)</name>
        <dbReference type="ChEBI" id="CHEBI:29035"/>
    </cofactor>
</comment>
<feature type="repeat" description="PPR" evidence="16">
    <location>
        <begin position="997"/>
        <end position="1031"/>
    </location>
</feature>
<feature type="transmembrane region" description="Helical" evidence="18">
    <location>
        <begin position="1803"/>
        <end position="1824"/>
    </location>
</feature>
<evidence type="ECO:0000259" key="20">
    <source>
        <dbReference type="Pfam" id="PF21436"/>
    </source>
</evidence>
<name>A0A813JN65_POLGL</name>
<keyword evidence="7" id="KW-0328">Glycosyltransferase</keyword>
<evidence type="ECO:0000256" key="12">
    <source>
        <dbReference type="ARBA" id="ARBA00022989"/>
    </source>
</evidence>
<dbReference type="GO" id="GO:0012505">
    <property type="term" value="C:endomembrane system"/>
    <property type="evidence" value="ECO:0007669"/>
    <property type="project" value="UniProtKB-SubCell"/>
</dbReference>
<keyword evidence="9 18" id="KW-0812">Transmembrane</keyword>
<feature type="transmembrane region" description="Helical" evidence="18">
    <location>
        <begin position="1668"/>
        <end position="1693"/>
    </location>
</feature>
<feature type="region of interest" description="Disordered" evidence="17">
    <location>
        <begin position="802"/>
        <end position="827"/>
    </location>
</feature>
<feature type="repeat" description="PPR" evidence="16">
    <location>
        <begin position="296"/>
        <end position="330"/>
    </location>
</feature>
<feature type="repeat" description="PPR" evidence="16">
    <location>
        <begin position="156"/>
        <end position="190"/>
    </location>
</feature>
<comment type="cofactor">
    <cofactor evidence="2">
        <name>Mg(2+)</name>
        <dbReference type="ChEBI" id="CHEBI:18420"/>
    </cofactor>
</comment>
<dbReference type="Proteomes" id="UP000626109">
    <property type="component" value="Unassembled WGS sequence"/>
</dbReference>
<evidence type="ECO:0000256" key="17">
    <source>
        <dbReference type="SAM" id="MobiDB-lite"/>
    </source>
</evidence>
<evidence type="ECO:0000256" key="10">
    <source>
        <dbReference type="ARBA" id="ARBA00022723"/>
    </source>
</evidence>
<feature type="repeat" description="PPR" evidence="16">
    <location>
        <begin position="366"/>
        <end position="400"/>
    </location>
</feature>
<feature type="transmembrane region" description="Helical" evidence="18">
    <location>
        <begin position="1538"/>
        <end position="1560"/>
    </location>
</feature>
<evidence type="ECO:0000256" key="1">
    <source>
        <dbReference type="ARBA" id="ARBA00001936"/>
    </source>
</evidence>
<feature type="repeat" description="PPR" evidence="16">
    <location>
        <begin position="471"/>
        <end position="505"/>
    </location>
</feature>
<feature type="region of interest" description="Disordered" evidence="17">
    <location>
        <begin position="1746"/>
        <end position="1778"/>
    </location>
</feature>
<feature type="repeat" description="PPR" evidence="16">
    <location>
        <begin position="576"/>
        <end position="610"/>
    </location>
</feature>
<gene>
    <name evidence="21" type="ORF">PGLA2088_LOCUS22873</name>
</gene>
<evidence type="ECO:0000256" key="7">
    <source>
        <dbReference type="ARBA" id="ARBA00022676"/>
    </source>
</evidence>